<evidence type="ECO:0000256" key="1">
    <source>
        <dbReference type="SAM" id="SignalP"/>
    </source>
</evidence>
<name>A0A0A5HUE0_PHOS4</name>
<dbReference type="Gene3D" id="1.25.40.10">
    <property type="entry name" value="Tetratricopeptide repeat domain"/>
    <property type="match status" value="2"/>
</dbReference>
<evidence type="ECO:0000313" key="3">
    <source>
        <dbReference type="Proteomes" id="UP000030451"/>
    </source>
</evidence>
<dbReference type="OrthoDB" id="5592888at2"/>
<dbReference type="Proteomes" id="UP000030451">
    <property type="component" value="Unassembled WGS sequence"/>
</dbReference>
<dbReference type="Pfam" id="PF13432">
    <property type="entry name" value="TPR_16"/>
    <property type="match status" value="1"/>
</dbReference>
<accession>A0A0A5HUE0</accession>
<comment type="caution">
    <text evidence="2">The sequence shown here is derived from an EMBL/GenBank/DDBJ whole genome shotgun (WGS) entry which is preliminary data.</text>
</comment>
<dbReference type="STRING" id="379097.SE23_01970"/>
<feature type="signal peptide" evidence="1">
    <location>
        <begin position="1"/>
        <end position="20"/>
    </location>
</feature>
<keyword evidence="1" id="KW-0732">Signal</keyword>
<dbReference type="InterPro" id="IPR019734">
    <property type="entry name" value="TPR_rpt"/>
</dbReference>
<reference evidence="2 3" key="1">
    <citation type="submission" date="2014-10" db="EMBL/GenBank/DDBJ databases">
        <title>Genome sequencing of Vibrio sinaloensis T08.</title>
        <authorList>
            <person name="Chan K.-G."/>
            <person name="Mohamad N.I."/>
        </authorList>
    </citation>
    <scope>NUCLEOTIDE SEQUENCE [LARGE SCALE GENOMIC DNA]</scope>
    <source>
        <strain evidence="2 3">T08</strain>
    </source>
</reference>
<proteinExistence type="predicted"/>
<dbReference type="Pfam" id="PF13181">
    <property type="entry name" value="TPR_8"/>
    <property type="match status" value="1"/>
</dbReference>
<dbReference type="AlphaFoldDB" id="A0A0A5HUE0"/>
<dbReference type="EMBL" id="JRWP01000008">
    <property type="protein sequence ID" value="KGY09172.1"/>
    <property type="molecule type" value="Genomic_DNA"/>
</dbReference>
<dbReference type="RefSeq" id="WP_038189846.1">
    <property type="nucleotide sequence ID" value="NZ_JRWP01000008.1"/>
</dbReference>
<sequence>MMKTLLIGVLLSMSTFATLANELSEYNAMRVQRAHNLAQEGKLQDAISALEALETSRDYDRAFIARMLGIFYWQNGQINLAIKQLDTAVKSELLNDEQAWQTRKMLADLLLNEQRFSQALPHYYELSQSVPENQKAHEVWLRIIQSHYQLRQWREVLSSMARYEQFGLPDALLPLSIKLSAELELKQWASAIDTIKRLIVIEPERMEWWRQLVALYLRINDSKRALDTLALAKLQGAAFTQDDIKLLAQLYGQRGIPERAAKVLGELKDLNLDGKLKAQQATFWQMAKEWDKSIESWRVAAKIDRQYYWNLSQLLVQEGHYEQALIALKQVPGRKAEVALMKARAYYKLQRFEDALVSAKRANAIEPSAQAESWVKYLTQLRKTKARQSG</sequence>
<protein>
    <submittedName>
        <fullName evidence="2">TPR repeat family protein</fullName>
    </submittedName>
</protein>
<gene>
    <name evidence="2" type="ORF">NM06_07870</name>
</gene>
<evidence type="ECO:0000313" key="2">
    <source>
        <dbReference type="EMBL" id="KGY09172.1"/>
    </source>
</evidence>
<feature type="chain" id="PRO_5002011006" evidence="1">
    <location>
        <begin position="21"/>
        <end position="390"/>
    </location>
</feature>
<dbReference type="SUPFAM" id="SSF48452">
    <property type="entry name" value="TPR-like"/>
    <property type="match status" value="3"/>
</dbReference>
<organism evidence="2 3">
    <name type="scientific">Photobacterium sp. (strain ATCC 43367)</name>
    <dbReference type="NCBI Taxonomy" id="379097"/>
    <lineage>
        <taxon>Bacteria</taxon>
        <taxon>Pseudomonadati</taxon>
        <taxon>Pseudomonadota</taxon>
        <taxon>Gammaproteobacteria</taxon>
        <taxon>Vibrionales</taxon>
        <taxon>Vibrionaceae</taxon>
        <taxon>Vibrio</taxon>
        <taxon>Vibrio oreintalis group</taxon>
    </lineage>
</organism>
<dbReference type="SMART" id="SM00028">
    <property type="entry name" value="TPR"/>
    <property type="match status" value="4"/>
</dbReference>
<dbReference type="InterPro" id="IPR011990">
    <property type="entry name" value="TPR-like_helical_dom_sf"/>
</dbReference>